<keyword evidence="7" id="KW-1185">Reference proteome</keyword>
<feature type="region of interest" description="Disordered" evidence="4">
    <location>
        <begin position="269"/>
        <end position="299"/>
    </location>
</feature>
<evidence type="ECO:0000259" key="5">
    <source>
        <dbReference type="PROSITE" id="PS01124"/>
    </source>
</evidence>
<dbReference type="Gene3D" id="1.10.10.60">
    <property type="entry name" value="Homeodomain-like"/>
    <property type="match status" value="2"/>
</dbReference>
<dbReference type="RefSeq" id="WP_165105545.1">
    <property type="nucleotide sequence ID" value="NZ_JAAKYA010000012.1"/>
</dbReference>
<dbReference type="InterPro" id="IPR009057">
    <property type="entry name" value="Homeodomain-like_sf"/>
</dbReference>
<keyword evidence="1" id="KW-0805">Transcription regulation</keyword>
<dbReference type="Proteomes" id="UP000477311">
    <property type="component" value="Unassembled WGS sequence"/>
</dbReference>
<gene>
    <name evidence="6" type="ORF">G4L39_02125</name>
</gene>
<dbReference type="PROSITE" id="PS00041">
    <property type="entry name" value="HTH_ARAC_FAMILY_1"/>
    <property type="match status" value="1"/>
</dbReference>
<reference evidence="6 7" key="1">
    <citation type="submission" date="2020-02" db="EMBL/GenBank/DDBJ databases">
        <title>Draft genome sequence of Limisphaera ngatamarikiensis NGM72.4T, a thermophilic Verrucomicrobia grouped in subdivision 3.</title>
        <authorList>
            <person name="Carere C.R."/>
            <person name="Steen J."/>
            <person name="Hugenholtz P."/>
            <person name="Stott M.B."/>
        </authorList>
    </citation>
    <scope>NUCLEOTIDE SEQUENCE [LARGE SCALE GENOMIC DNA]</scope>
    <source>
        <strain evidence="6 7">NGM72.4</strain>
    </source>
</reference>
<dbReference type="InterPro" id="IPR018062">
    <property type="entry name" value="HTH_AraC-typ_CS"/>
</dbReference>
<feature type="compositionally biased region" description="Basic residues" evidence="4">
    <location>
        <begin position="269"/>
        <end position="289"/>
    </location>
</feature>
<dbReference type="InterPro" id="IPR011051">
    <property type="entry name" value="RmlC_Cupin_sf"/>
</dbReference>
<dbReference type="GO" id="GO:0043565">
    <property type="term" value="F:sequence-specific DNA binding"/>
    <property type="evidence" value="ECO:0007669"/>
    <property type="project" value="InterPro"/>
</dbReference>
<dbReference type="GO" id="GO:0003700">
    <property type="term" value="F:DNA-binding transcription factor activity"/>
    <property type="evidence" value="ECO:0007669"/>
    <property type="project" value="InterPro"/>
</dbReference>
<name>A0A6M1RRT6_9BACT</name>
<dbReference type="InterPro" id="IPR018060">
    <property type="entry name" value="HTH_AraC"/>
</dbReference>
<dbReference type="Pfam" id="PF12833">
    <property type="entry name" value="HTH_18"/>
    <property type="match status" value="1"/>
</dbReference>
<dbReference type="PRINTS" id="PR00032">
    <property type="entry name" value="HTHARAC"/>
</dbReference>
<dbReference type="SUPFAM" id="SSF46689">
    <property type="entry name" value="Homeodomain-like"/>
    <property type="match status" value="2"/>
</dbReference>
<evidence type="ECO:0000256" key="1">
    <source>
        <dbReference type="ARBA" id="ARBA00023015"/>
    </source>
</evidence>
<feature type="domain" description="HTH araC/xylS-type" evidence="5">
    <location>
        <begin position="173"/>
        <end position="271"/>
    </location>
</feature>
<dbReference type="EMBL" id="JAAKYA010000012">
    <property type="protein sequence ID" value="NGO38194.1"/>
    <property type="molecule type" value="Genomic_DNA"/>
</dbReference>
<accession>A0A6M1RRT6</accession>
<sequence length="299" mass="34152">MKRFDVQRPEFQPYGFTCELWMPACMPRPDKHAEVELNWLRTGSLTYLLGGRRVTIPAGRLAIFWAAIPHQIVAFEGQHPYYVVTVPLGEFLGMGLPSDFTQRLLEGNLMQEPAPDPSDPIKFQQWERELRNSNPATERPVRLEIQARILRLARRISRQPTATCPDPALSRADQLACYIARHYQEPLSAARIAAAHGLHPNYAMTLFRRAFGTTMTEFITRHRLCHAQRLLVTTDLPILEVALASGFQSLSRFNEVFKQLCGCTPREYRKGHRPATKRQQVRLQHRSTARIRSSATPGT</sequence>
<dbReference type="SMART" id="SM00342">
    <property type="entry name" value="HTH_ARAC"/>
    <property type="match status" value="1"/>
</dbReference>
<protein>
    <submittedName>
        <fullName evidence="6">Helix-turn-helix domain-containing protein</fullName>
    </submittedName>
</protein>
<evidence type="ECO:0000313" key="6">
    <source>
        <dbReference type="EMBL" id="NGO38194.1"/>
    </source>
</evidence>
<dbReference type="AlphaFoldDB" id="A0A6M1RRT6"/>
<evidence type="ECO:0000256" key="2">
    <source>
        <dbReference type="ARBA" id="ARBA00023125"/>
    </source>
</evidence>
<dbReference type="InterPro" id="IPR020449">
    <property type="entry name" value="Tscrpt_reg_AraC-type_HTH"/>
</dbReference>
<evidence type="ECO:0000256" key="3">
    <source>
        <dbReference type="ARBA" id="ARBA00023163"/>
    </source>
</evidence>
<dbReference type="PROSITE" id="PS01124">
    <property type="entry name" value="HTH_ARAC_FAMILY_2"/>
    <property type="match status" value="1"/>
</dbReference>
<evidence type="ECO:0000256" key="4">
    <source>
        <dbReference type="SAM" id="MobiDB-lite"/>
    </source>
</evidence>
<dbReference type="PANTHER" id="PTHR43280">
    <property type="entry name" value="ARAC-FAMILY TRANSCRIPTIONAL REGULATOR"/>
    <property type="match status" value="1"/>
</dbReference>
<dbReference type="PANTHER" id="PTHR43280:SF27">
    <property type="entry name" value="TRANSCRIPTIONAL REGULATOR MTLR"/>
    <property type="match status" value="1"/>
</dbReference>
<organism evidence="6 7">
    <name type="scientific">Limisphaera ngatamarikiensis</name>
    <dbReference type="NCBI Taxonomy" id="1324935"/>
    <lineage>
        <taxon>Bacteria</taxon>
        <taxon>Pseudomonadati</taxon>
        <taxon>Verrucomicrobiota</taxon>
        <taxon>Verrucomicrobiia</taxon>
        <taxon>Limisphaerales</taxon>
        <taxon>Limisphaeraceae</taxon>
        <taxon>Limisphaera</taxon>
    </lineage>
</organism>
<evidence type="ECO:0000313" key="7">
    <source>
        <dbReference type="Proteomes" id="UP000477311"/>
    </source>
</evidence>
<dbReference type="SUPFAM" id="SSF51182">
    <property type="entry name" value="RmlC-like cupins"/>
    <property type="match status" value="1"/>
</dbReference>
<keyword evidence="2" id="KW-0238">DNA-binding</keyword>
<keyword evidence="3" id="KW-0804">Transcription</keyword>
<proteinExistence type="predicted"/>
<comment type="caution">
    <text evidence="6">The sequence shown here is derived from an EMBL/GenBank/DDBJ whole genome shotgun (WGS) entry which is preliminary data.</text>
</comment>
<feature type="compositionally biased region" description="Polar residues" evidence="4">
    <location>
        <begin position="290"/>
        <end position="299"/>
    </location>
</feature>